<dbReference type="GO" id="GO:0005634">
    <property type="term" value="C:nucleus"/>
    <property type="evidence" value="ECO:0007669"/>
    <property type="project" value="UniProtKB-SubCell"/>
</dbReference>
<proteinExistence type="predicted"/>
<dbReference type="OrthoDB" id="3037908at2759"/>
<evidence type="ECO:0000256" key="4">
    <source>
        <dbReference type="ARBA" id="ARBA00023125"/>
    </source>
</evidence>
<reference evidence="9" key="1">
    <citation type="submission" date="2014-12" db="EMBL/GenBank/DDBJ databases">
        <title>Genome Sequence of Valsa Canker Pathogens Uncovers a Specific Adaption of Colonization on Woody Bark.</title>
        <authorList>
            <person name="Yin Z."/>
            <person name="Liu H."/>
            <person name="Gao X."/>
            <person name="Li Z."/>
            <person name="Song N."/>
            <person name="Ke X."/>
            <person name="Dai Q."/>
            <person name="Wu Y."/>
            <person name="Sun Y."/>
            <person name="Xu J.-R."/>
            <person name="Kang Z.K."/>
            <person name="Wang L."/>
            <person name="Huang L."/>
        </authorList>
    </citation>
    <scope>NUCLEOTIDE SEQUENCE [LARGE SCALE GENOMIC DNA]</scope>
    <source>
        <strain evidence="9">SXYL134</strain>
    </source>
</reference>
<evidence type="ECO:0000256" key="1">
    <source>
        <dbReference type="ARBA" id="ARBA00004123"/>
    </source>
</evidence>
<dbReference type="CDD" id="cd12148">
    <property type="entry name" value="fungal_TF_MHR"/>
    <property type="match status" value="1"/>
</dbReference>
<dbReference type="STRING" id="694573.A0A194V8V7"/>
<dbReference type="InterPro" id="IPR050815">
    <property type="entry name" value="TF_fung"/>
</dbReference>
<dbReference type="GO" id="GO:0000981">
    <property type="term" value="F:DNA-binding transcription factor activity, RNA polymerase II-specific"/>
    <property type="evidence" value="ECO:0007669"/>
    <property type="project" value="InterPro"/>
</dbReference>
<protein>
    <recommendedName>
        <fullName evidence="7">Xylanolytic transcriptional activator regulatory domain-containing protein</fullName>
    </recommendedName>
</protein>
<keyword evidence="9" id="KW-1185">Reference proteome</keyword>
<organism evidence="8 9">
    <name type="scientific">Cytospora mali</name>
    <name type="common">Apple Valsa canker fungus</name>
    <name type="synonym">Valsa mali</name>
    <dbReference type="NCBI Taxonomy" id="578113"/>
    <lineage>
        <taxon>Eukaryota</taxon>
        <taxon>Fungi</taxon>
        <taxon>Dikarya</taxon>
        <taxon>Ascomycota</taxon>
        <taxon>Pezizomycotina</taxon>
        <taxon>Sordariomycetes</taxon>
        <taxon>Sordariomycetidae</taxon>
        <taxon>Diaporthales</taxon>
        <taxon>Cytosporaceae</taxon>
        <taxon>Cytospora</taxon>
    </lineage>
</organism>
<dbReference type="Proteomes" id="UP000078576">
    <property type="component" value="Unassembled WGS sequence"/>
</dbReference>
<evidence type="ECO:0000256" key="5">
    <source>
        <dbReference type="ARBA" id="ARBA00023163"/>
    </source>
</evidence>
<comment type="subcellular location">
    <subcellularLocation>
        <location evidence="1">Nucleus</location>
    </subcellularLocation>
</comment>
<keyword evidence="2" id="KW-0479">Metal-binding</keyword>
<evidence type="ECO:0000256" key="2">
    <source>
        <dbReference type="ARBA" id="ARBA00022723"/>
    </source>
</evidence>
<keyword evidence="3" id="KW-0805">Transcription regulation</keyword>
<evidence type="ECO:0000256" key="6">
    <source>
        <dbReference type="ARBA" id="ARBA00023242"/>
    </source>
</evidence>
<dbReference type="EMBL" id="KN714746">
    <property type="protein sequence ID" value="KUI60251.1"/>
    <property type="molecule type" value="Genomic_DNA"/>
</dbReference>
<sequence length="354" mass="40533">MPMVHRRRYSSWSKQGAKSDIQVCLQQSMWALAASLSAQYQHMCDLLYVQTRHTLELLDVRQDGSESLEVQQIQAWLLITMFEFMRTNSQRGCVSAGRSFRLIQLARFYEIDLHGSDGPGSGGAQSPDAPAQTTWINMEEQRRTFWCAYILDCLISLRNDCPLTLSEQLRSIFTELIVWSTVCGRVMTHKQQSIVERIYNNPSQGFWDRHQWLDSVISQRTQIFLLHYPDAAEHEDPLLLFVNMMSKLSVLDLYRTMELAPWDTESRQLTGMTYKARSLTAAQEMGKLVKILGHLSCFMVHPFTAVVLAGWADFLSGSKDQDPVSEAGFQDILSALRELKSVNNLAADYLRVYE</sequence>
<dbReference type="InterPro" id="IPR007219">
    <property type="entry name" value="XnlR_reg_dom"/>
</dbReference>
<dbReference type="GO" id="GO:0006351">
    <property type="term" value="P:DNA-templated transcription"/>
    <property type="evidence" value="ECO:0007669"/>
    <property type="project" value="InterPro"/>
</dbReference>
<dbReference type="GO" id="GO:0008270">
    <property type="term" value="F:zinc ion binding"/>
    <property type="evidence" value="ECO:0007669"/>
    <property type="project" value="InterPro"/>
</dbReference>
<dbReference type="Pfam" id="PF04082">
    <property type="entry name" value="Fungal_trans"/>
    <property type="match status" value="1"/>
</dbReference>
<dbReference type="PANTHER" id="PTHR47338">
    <property type="entry name" value="ZN(II)2CYS6 TRANSCRIPTION FACTOR (EUROFUNG)-RELATED"/>
    <property type="match status" value="1"/>
</dbReference>
<evidence type="ECO:0000313" key="9">
    <source>
        <dbReference type="Proteomes" id="UP000078576"/>
    </source>
</evidence>
<dbReference type="PANTHER" id="PTHR47338:SF3">
    <property type="entry name" value="C6 FINGER DOMAIN TRANSCRIPTION FACTOR DBAA-RELATED"/>
    <property type="match status" value="1"/>
</dbReference>
<keyword evidence="4" id="KW-0238">DNA-binding</keyword>
<name>A0A194V8V7_CYTMA</name>
<evidence type="ECO:0000259" key="7">
    <source>
        <dbReference type="Pfam" id="PF04082"/>
    </source>
</evidence>
<dbReference type="GO" id="GO:0003677">
    <property type="term" value="F:DNA binding"/>
    <property type="evidence" value="ECO:0007669"/>
    <property type="project" value="UniProtKB-KW"/>
</dbReference>
<dbReference type="AlphaFoldDB" id="A0A194V8V7"/>
<keyword evidence="5" id="KW-0804">Transcription</keyword>
<evidence type="ECO:0000313" key="8">
    <source>
        <dbReference type="EMBL" id="KUI60251.1"/>
    </source>
</evidence>
<accession>A0A194V8V7</accession>
<feature type="domain" description="Xylanolytic transcriptional activator regulatory" evidence="7">
    <location>
        <begin position="2"/>
        <end position="157"/>
    </location>
</feature>
<gene>
    <name evidence="8" type="ORF">VP1G_07468</name>
</gene>
<evidence type="ECO:0000256" key="3">
    <source>
        <dbReference type="ARBA" id="ARBA00023015"/>
    </source>
</evidence>
<keyword evidence="6" id="KW-0539">Nucleus</keyword>